<evidence type="ECO:0000313" key="2">
    <source>
        <dbReference type="EMBL" id="WOO84523.1"/>
    </source>
</evidence>
<dbReference type="RefSeq" id="XP_062630549.1">
    <property type="nucleotide sequence ID" value="XM_062774565.1"/>
</dbReference>
<keyword evidence="3" id="KW-1185">Reference proteome</keyword>
<feature type="compositionally biased region" description="Low complexity" evidence="1">
    <location>
        <begin position="542"/>
        <end position="561"/>
    </location>
</feature>
<dbReference type="AlphaFoldDB" id="A0AAF1BTA6"/>
<accession>A0AAF1BTA6</accession>
<dbReference type="EMBL" id="CP086719">
    <property type="protein sequence ID" value="WOO84523.1"/>
    <property type="molecule type" value="Genomic_DNA"/>
</dbReference>
<dbReference type="Proteomes" id="UP000827549">
    <property type="component" value="Chromosome 6"/>
</dbReference>
<gene>
    <name evidence="2" type="ORF">LOC62_06G008040</name>
</gene>
<feature type="compositionally biased region" description="Polar residues" evidence="1">
    <location>
        <begin position="254"/>
        <end position="265"/>
    </location>
</feature>
<protein>
    <submittedName>
        <fullName evidence="2">Uncharacterized protein</fullName>
    </submittedName>
</protein>
<evidence type="ECO:0000313" key="3">
    <source>
        <dbReference type="Proteomes" id="UP000827549"/>
    </source>
</evidence>
<reference evidence="2" key="1">
    <citation type="submission" date="2023-10" db="EMBL/GenBank/DDBJ databases">
        <authorList>
            <person name="Noh H."/>
        </authorList>
    </citation>
    <scope>NUCLEOTIDE SEQUENCE</scope>
    <source>
        <strain evidence="2">DUCC4014</strain>
    </source>
</reference>
<organism evidence="2 3">
    <name type="scientific">Vanrija pseudolonga</name>
    <dbReference type="NCBI Taxonomy" id="143232"/>
    <lineage>
        <taxon>Eukaryota</taxon>
        <taxon>Fungi</taxon>
        <taxon>Dikarya</taxon>
        <taxon>Basidiomycota</taxon>
        <taxon>Agaricomycotina</taxon>
        <taxon>Tremellomycetes</taxon>
        <taxon>Trichosporonales</taxon>
        <taxon>Trichosporonaceae</taxon>
        <taxon>Vanrija</taxon>
    </lineage>
</organism>
<evidence type="ECO:0000256" key="1">
    <source>
        <dbReference type="SAM" id="MobiDB-lite"/>
    </source>
</evidence>
<sequence length="756" mass="84304">MSGSRSNGNSGPPRGKPGRPPQAGRTRAGPSHPKATSQVPADKRRLGAYTEELFDPVTLESLSDHANDFVFMNGLDGDWARRATIKEHERAVELFVDTLPMGMAFRFQTRWDQAGGRMFTDMIDIVNEEIVEREEASRTGRRFRPFPDEDFNGMAMPKLPQPVTWRRLLDQYLYFSEQFGVYASGHRYSDEESLAVDNFLCALPLNLRRRFRQTWDATGSGKWADMVDIVEREVERLRGSALPPESMALPRPLPSQNTTGPSQRPATAPEPVEQPRLGAYTQSLHEPVTLISLSDHVHDFVFENGLEEDWGTRATVKEHERAVELFLDTLPGEMAFRFQTEWDHIGGRTFNQIVDIANEEIENLEEAEDAGVEYAPPVSVGRKWMFPKVKAPYIAEGLASHLAGHACSPDYDDDEPQDERARQFEKWSRRNRHIILPLIDEFLFPLPVDLRRRFRREWEKSGSATFPGMARIAKSELRCLQKKASATQDTQAAASPTVAYTGIAIVTTTEQPTASHTASSRPQRQARDGESQRQRKPPSPPRDAAAQGSLAASMAGLGISSPPAEPTITRQASMPAQEHSTAHNIPSQQVHTGTGTRPSGSTTFFITTGGTHSVVKDRGLLINVKRLAIPVLLSHAYLTPDPEHMLCARHVGTLLFRRPGGPMDISIPNVYFCPDGEFNILGRNAISPDGLRFEKDAIVFHHTGLRFASNDNGLISFHLPHHGPGVHRPSKLRKDTAYMLSVGKYEWVDGQLVRAA</sequence>
<feature type="region of interest" description="Disordered" evidence="1">
    <location>
        <begin position="509"/>
        <end position="600"/>
    </location>
</feature>
<feature type="compositionally biased region" description="Polar residues" evidence="1">
    <location>
        <begin position="509"/>
        <end position="523"/>
    </location>
</feature>
<name>A0AAF1BTA6_9TREE</name>
<feature type="compositionally biased region" description="Low complexity" evidence="1">
    <location>
        <begin position="1"/>
        <end position="13"/>
    </location>
</feature>
<feature type="region of interest" description="Disordered" evidence="1">
    <location>
        <begin position="1"/>
        <end position="46"/>
    </location>
</feature>
<dbReference type="GeneID" id="87811210"/>
<feature type="region of interest" description="Disordered" evidence="1">
    <location>
        <begin position="240"/>
        <end position="271"/>
    </location>
</feature>
<feature type="compositionally biased region" description="Polar residues" evidence="1">
    <location>
        <begin position="568"/>
        <end position="591"/>
    </location>
</feature>
<proteinExistence type="predicted"/>